<dbReference type="InterPro" id="IPR041516">
    <property type="entry name" value="LACTB2_WH"/>
</dbReference>
<keyword evidence="8" id="KW-1185">Reference proteome</keyword>
<dbReference type="CDD" id="cd07722">
    <property type="entry name" value="LACTB2-like_MBL-fold"/>
    <property type="match status" value="1"/>
</dbReference>
<dbReference type="InterPro" id="IPR036388">
    <property type="entry name" value="WH-like_DNA-bd_sf"/>
</dbReference>
<evidence type="ECO:0000313" key="7">
    <source>
        <dbReference type="EMBL" id="KAA8913922.1"/>
    </source>
</evidence>
<comment type="cofactor">
    <cofactor evidence="1">
        <name>Zn(2+)</name>
        <dbReference type="ChEBI" id="CHEBI:29105"/>
    </cofactor>
</comment>
<name>A0A5J5FAS3_9PEZI</name>
<comment type="similarity">
    <text evidence="2">Belongs to the metallo-beta-lactamase superfamily. Glyoxalase II family.</text>
</comment>
<dbReference type="GO" id="GO:0044550">
    <property type="term" value="P:secondary metabolite biosynthetic process"/>
    <property type="evidence" value="ECO:0007669"/>
    <property type="project" value="TreeGrafter"/>
</dbReference>
<dbReference type="PANTHER" id="PTHR23131">
    <property type="entry name" value="ENDORIBONUCLEASE LACTB2"/>
    <property type="match status" value="1"/>
</dbReference>
<dbReference type="Proteomes" id="UP000326924">
    <property type="component" value="Unassembled WGS sequence"/>
</dbReference>
<keyword evidence="4" id="KW-0378">Hydrolase</keyword>
<dbReference type="InterPro" id="IPR036866">
    <property type="entry name" value="RibonucZ/Hydroxyglut_hydro"/>
</dbReference>
<dbReference type="InterPro" id="IPR047921">
    <property type="entry name" value="LACTB2-like_MBL-fold"/>
</dbReference>
<dbReference type="Gene3D" id="1.10.10.10">
    <property type="entry name" value="Winged helix-like DNA-binding domain superfamily/Winged helix DNA-binding domain"/>
    <property type="match status" value="1"/>
</dbReference>
<evidence type="ECO:0000256" key="4">
    <source>
        <dbReference type="ARBA" id="ARBA00022801"/>
    </source>
</evidence>
<evidence type="ECO:0000256" key="1">
    <source>
        <dbReference type="ARBA" id="ARBA00001947"/>
    </source>
</evidence>
<evidence type="ECO:0000256" key="5">
    <source>
        <dbReference type="ARBA" id="ARBA00022833"/>
    </source>
</evidence>
<dbReference type="PANTHER" id="PTHR23131:SF0">
    <property type="entry name" value="ENDORIBONUCLEASE LACTB2"/>
    <property type="match status" value="1"/>
</dbReference>
<dbReference type="SUPFAM" id="SSF56281">
    <property type="entry name" value="Metallo-hydrolase/oxidoreductase"/>
    <property type="match status" value="1"/>
</dbReference>
<dbReference type="SMART" id="SM00849">
    <property type="entry name" value="Lactamase_B"/>
    <property type="match status" value="1"/>
</dbReference>
<dbReference type="Pfam" id="PF17778">
    <property type="entry name" value="WHD_BLACT"/>
    <property type="match status" value="1"/>
</dbReference>
<dbReference type="GO" id="GO:0016787">
    <property type="term" value="F:hydrolase activity"/>
    <property type="evidence" value="ECO:0007669"/>
    <property type="project" value="UniProtKB-KW"/>
</dbReference>
<dbReference type="AlphaFoldDB" id="A0A5J5FAS3"/>
<dbReference type="EMBL" id="VXIS01000011">
    <property type="protein sequence ID" value="KAA8913922.1"/>
    <property type="molecule type" value="Genomic_DNA"/>
</dbReference>
<dbReference type="FunFam" id="3.60.15.10:FF:000041">
    <property type="entry name" value="Metallo-beta-lactamase domain protein"/>
    <property type="match status" value="1"/>
</dbReference>
<gene>
    <name evidence="7" type="ORF">FN846DRAFT_897066</name>
</gene>
<sequence length="298" mass="32767">MAAAAHNEFLKAQLASLPPLPAVEKLSDNVWRILGGNPGNFQLQGTNTYLLGTGRERLLIDTAQGVPVWLDSLKSVLAAENAVVTRALITHHHHDHVGGIEQLRTLDSPPVAIHKNSPDEGCEDILDGQEFSVEGATVMAVFTPGHADDHMCFVLQEENALFTGDNVLGHGTTVFKDLKEYMDSLQRMLELKPGRAYPAHGQLIEKGQEKIMEYIRHRRRREAQIVANLRAIATEESQAVGSMELVKKIYTDVDTALHLAAEGGVLQVLEKLEKEGRVGTVVTEGGTKWFLRDDKSSL</sequence>
<dbReference type="InterPro" id="IPR001279">
    <property type="entry name" value="Metallo-B-lactamas"/>
</dbReference>
<dbReference type="OrthoDB" id="17458at2759"/>
<dbReference type="InterPro" id="IPR050662">
    <property type="entry name" value="Sec-metab_biosynth-thioest"/>
</dbReference>
<comment type="caution">
    <text evidence="7">The sequence shown here is derived from an EMBL/GenBank/DDBJ whole genome shotgun (WGS) entry which is preliminary data.</text>
</comment>
<organism evidence="7 8">
    <name type="scientific">Sphaerosporella brunnea</name>
    <dbReference type="NCBI Taxonomy" id="1250544"/>
    <lineage>
        <taxon>Eukaryota</taxon>
        <taxon>Fungi</taxon>
        <taxon>Dikarya</taxon>
        <taxon>Ascomycota</taxon>
        <taxon>Pezizomycotina</taxon>
        <taxon>Pezizomycetes</taxon>
        <taxon>Pezizales</taxon>
        <taxon>Pyronemataceae</taxon>
        <taxon>Sphaerosporella</taxon>
    </lineage>
</organism>
<reference evidence="7 8" key="1">
    <citation type="submission" date="2019-09" db="EMBL/GenBank/DDBJ databases">
        <title>Draft genome of the ectomycorrhizal ascomycete Sphaerosporella brunnea.</title>
        <authorList>
            <consortium name="DOE Joint Genome Institute"/>
            <person name="Benucci G.M."/>
            <person name="Marozzi G."/>
            <person name="Antonielli L."/>
            <person name="Sanchez S."/>
            <person name="Marco P."/>
            <person name="Wang X."/>
            <person name="Falini L.B."/>
            <person name="Barry K."/>
            <person name="Haridas S."/>
            <person name="Lipzen A."/>
            <person name="Labutti K."/>
            <person name="Grigoriev I.V."/>
            <person name="Murat C."/>
            <person name="Martin F."/>
            <person name="Albertini E."/>
            <person name="Donnini D."/>
            <person name="Bonito G."/>
        </authorList>
    </citation>
    <scope>NUCLEOTIDE SEQUENCE [LARGE SCALE GENOMIC DNA]</scope>
    <source>
        <strain evidence="7 8">Sb_GMNB300</strain>
    </source>
</reference>
<proteinExistence type="inferred from homology"/>
<keyword evidence="5" id="KW-0862">Zinc</keyword>
<evidence type="ECO:0000256" key="3">
    <source>
        <dbReference type="ARBA" id="ARBA00022723"/>
    </source>
</evidence>
<keyword evidence="3" id="KW-0479">Metal-binding</keyword>
<dbReference type="InParanoid" id="A0A5J5FAS3"/>
<dbReference type="Pfam" id="PF00753">
    <property type="entry name" value="Lactamase_B"/>
    <property type="match status" value="1"/>
</dbReference>
<protein>
    <submittedName>
        <fullName evidence="7">Beta-lactamase-like protein</fullName>
    </submittedName>
</protein>
<evidence type="ECO:0000256" key="2">
    <source>
        <dbReference type="ARBA" id="ARBA00006759"/>
    </source>
</evidence>
<evidence type="ECO:0000259" key="6">
    <source>
        <dbReference type="SMART" id="SM00849"/>
    </source>
</evidence>
<dbReference type="Gene3D" id="3.60.15.10">
    <property type="entry name" value="Ribonuclease Z/Hydroxyacylglutathione hydrolase-like"/>
    <property type="match status" value="1"/>
</dbReference>
<feature type="domain" description="Metallo-beta-lactamase" evidence="6">
    <location>
        <begin position="45"/>
        <end position="200"/>
    </location>
</feature>
<dbReference type="GO" id="GO:0046872">
    <property type="term" value="F:metal ion binding"/>
    <property type="evidence" value="ECO:0007669"/>
    <property type="project" value="UniProtKB-KW"/>
</dbReference>
<evidence type="ECO:0000313" key="8">
    <source>
        <dbReference type="Proteomes" id="UP000326924"/>
    </source>
</evidence>
<accession>A0A5J5FAS3</accession>